<keyword evidence="3" id="KW-0804">Transcription</keyword>
<dbReference type="InterPro" id="IPR050109">
    <property type="entry name" value="HTH-type_TetR-like_transc_reg"/>
</dbReference>
<dbReference type="InterPro" id="IPR036271">
    <property type="entry name" value="Tet_transcr_reg_TetR-rel_C_sf"/>
</dbReference>
<evidence type="ECO:0000256" key="4">
    <source>
        <dbReference type="PROSITE-ProRule" id="PRU00335"/>
    </source>
</evidence>
<organism evidence="6 7">
    <name type="scientific">Alloacidobacterium dinghuense</name>
    <dbReference type="NCBI Taxonomy" id="2763107"/>
    <lineage>
        <taxon>Bacteria</taxon>
        <taxon>Pseudomonadati</taxon>
        <taxon>Acidobacteriota</taxon>
        <taxon>Terriglobia</taxon>
        <taxon>Terriglobales</taxon>
        <taxon>Acidobacteriaceae</taxon>
        <taxon>Alloacidobacterium</taxon>
    </lineage>
</organism>
<keyword evidence="2 4" id="KW-0238">DNA-binding</keyword>
<evidence type="ECO:0000256" key="3">
    <source>
        <dbReference type="ARBA" id="ARBA00023163"/>
    </source>
</evidence>
<dbReference type="KEGG" id="adin:H7849_14920"/>
<dbReference type="PANTHER" id="PTHR30055">
    <property type="entry name" value="HTH-TYPE TRANSCRIPTIONAL REGULATOR RUTR"/>
    <property type="match status" value="1"/>
</dbReference>
<evidence type="ECO:0000259" key="5">
    <source>
        <dbReference type="PROSITE" id="PS50977"/>
    </source>
</evidence>
<evidence type="ECO:0000256" key="2">
    <source>
        <dbReference type="ARBA" id="ARBA00023125"/>
    </source>
</evidence>
<proteinExistence type="predicted"/>
<dbReference type="InterPro" id="IPR025996">
    <property type="entry name" value="MT1864/Rv1816-like_C"/>
</dbReference>
<reference evidence="6 7" key="1">
    <citation type="submission" date="2020-08" db="EMBL/GenBank/DDBJ databases">
        <title>Edaphobacter telluris sp. nov. and Acidobacterium dinghuensis sp. nov., two acidobacteria isolated from forest soil.</title>
        <authorList>
            <person name="Fu J."/>
            <person name="Qiu L."/>
        </authorList>
    </citation>
    <scope>NUCLEOTIDE SEQUENCE [LARGE SCALE GENOMIC DNA]</scope>
    <source>
        <strain evidence="6">4Y35</strain>
    </source>
</reference>
<dbReference type="GO" id="GO:0000976">
    <property type="term" value="F:transcription cis-regulatory region binding"/>
    <property type="evidence" value="ECO:0007669"/>
    <property type="project" value="TreeGrafter"/>
</dbReference>
<dbReference type="GO" id="GO:0003700">
    <property type="term" value="F:DNA-binding transcription factor activity"/>
    <property type="evidence" value="ECO:0007669"/>
    <property type="project" value="TreeGrafter"/>
</dbReference>
<keyword evidence="1" id="KW-0805">Transcription regulation</keyword>
<feature type="DNA-binding region" description="H-T-H motif" evidence="4">
    <location>
        <begin position="38"/>
        <end position="57"/>
    </location>
</feature>
<dbReference type="PROSITE" id="PS50977">
    <property type="entry name" value="HTH_TETR_2"/>
    <property type="match status" value="1"/>
</dbReference>
<dbReference type="RefSeq" id="WP_186740338.1">
    <property type="nucleotide sequence ID" value="NZ_CP060394.1"/>
</dbReference>
<dbReference type="AlphaFoldDB" id="A0A7G8BD22"/>
<dbReference type="Proteomes" id="UP000515312">
    <property type="component" value="Chromosome"/>
</dbReference>
<gene>
    <name evidence="6" type="ORF">H7849_14920</name>
</gene>
<keyword evidence="7" id="KW-1185">Reference proteome</keyword>
<dbReference type="SUPFAM" id="SSF46689">
    <property type="entry name" value="Homeodomain-like"/>
    <property type="match status" value="1"/>
</dbReference>
<evidence type="ECO:0000256" key="1">
    <source>
        <dbReference type="ARBA" id="ARBA00023015"/>
    </source>
</evidence>
<name>A0A7G8BD22_9BACT</name>
<dbReference type="Pfam" id="PF00440">
    <property type="entry name" value="TetR_N"/>
    <property type="match status" value="1"/>
</dbReference>
<sequence>MATNRIAERKQRDRQARRAQIISAARRIAELEGWPNVTVRRLSDEVSYSQPVLYAHFGSREGILAAVAIEGFQEIGLALEKARKRVKRGNTVESVAAAYLEFAASSPALYEVMFSLSLSVPFDDPATPPKLRFAFSQLLELFQGQSSKPEVLSELFWASLHGIAELTRTKRFPPSRQKERVRALVELFNFPRDVTAQVVKAR</sequence>
<dbReference type="EMBL" id="CP060394">
    <property type="protein sequence ID" value="QNI30442.1"/>
    <property type="molecule type" value="Genomic_DNA"/>
</dbReference>
<dbReference type="InterPro" id="IPR009057">
    <property type="entry name" value="Homeodomain-like_sf"/>
</dbReference>
<feature type="domain" description="HTH tetR-type" evidence="5">
    <location>
        <begin position="15"/>
        <end position="75"/>
    </location>
</feature>
<accession>A0A7G8BD22</accession>
<dbReference type="InterPro" id="IPR001647">
    <property type="entry name" value="HTH_TetR"/>
</dbReference>
<dbReference type="Gene3D" id="1.10.357.10">
    <property type="entry name" value="Tetracycline Repressor, domain 2"/>
    <property type="match status" value="1"/>
</dbReference>
<dbReference type="PANTHER" id="PTHR30055:SF234">
    <property type="entry name" value="HTH-TYPE TRANSCRIPTIONAL REGULATOR BETI"/>
    <property type="match status" value="1"/>
</dbReference>
<evidence type="ECO:0000313" key="6">
    <source>
        <dbReference type="EMBL" id="QNI30442.1"/>
    </source>
</evidence>
<evidence type="ECO:0000313" key="7">
    <source>
        <dbReference type="Proteomes" id="UP000515312"/>
    </source>
</evidence>
<dbReference type="Pfam" id="PF13305">
    <property type="entry name" value="TetR_C_33"/>
    <property type="match status" value="1"/>
</dbReference>
<protein>
    <submittedName>
        <fullName evidence="6">TetR/AcrR family transcriptional regulator</fullName>
    </submittedName>
</protein>
<dbReference type="SUPFAM" id="SSF48498">
    <property type="entry name" value="Tetracyclin repressor-like, C-terminal domain"/>
    <property type="match status" value="1"/>
</dbReference>